<keyword evidence="6 12" id="KW-0223">Dioxygenase</keyword>
<dbReference type="GO" id="GO:0051864">
    <property type="term" value="F:histone H3K36 demethylase activity"/>
    <property type="evidence" value="ECO:0007669"/>
    <property type="project" value="TreeGrafter"/>
</dbReference>
<dbReference type="Gene3D" id="3.90.930.40">
    <property type="match status" value="1"/>
</dbReference>
<evidence type="ECO:0000256" key="6">
    <source>
        <dbReference type="ARBA" id="ARBA00022964"/>
    </source>
</evidence>
<evidence type="ECO:0000259" key="14">
    <source>
        <dbReference type="PROSITE" id="PS51184"/>
    </source>
</evidence>
<sequence length="567" mass="65486">MSDSARKNRNKRKRERKREKQIARYGGNKSLESSSKKLEKLIKAVSTSHESRENSTKEKKTNSSNCETCHQNIKKRKKNRNAGVEAIESIFRNVKTRDLSQVGVKALEWLISPTPVDTFLSDHLEKKVLFVQRDNNREYFEGILSKNEISEWLKDGKLSHNIDMTLSRYVDGKRETLYHDSSVKATPEKVWQDFKSPVNASLRILRPQQHADMLWKIVASLESYFGCCGGANSYLTPANSQGFAPHYDDIDAFILQLEGKKQWKVYKPYSGDDEELKALFPYLPRVSSRDFTEEEVSNLNLVLEIELNPGDMLYIPRGFVHQARSSPDIHSLHVTISTGQKNTWGDMLLRALPRAIETAVRDDQSECRMLRESLPKDYHKFMGVMHSDQDADTRRMEFSAHVVKLVQQLLLERLDVDLAADQMYAKFLHDRHKPRRVVENDSDDSEDLEDHAEDSDCEDKNRFHVELMNKLKLDSRFKLTVCDAARLTVEDDAAVVYHSLKNTRKYHEVDPRGLEFEVEDAEAIETILKSKPEEEPLIVRNLPHETDKDKLRVVQFLLTEKIITLVG</sequence>
<evidence type="ECO:0000256" key="1">
    <source>
        <dbReference type="ARBA" id="ARBA00004123"/>
    </source>
</evidence>
<dbReference type="AlphaFoldDB" id="A0A7S3LN38"/>
<keyword evidence="11 12" id="KW-0539">Nucleus</keyword>
<comment type="function">
    <text evidence="12">Oxygenase that can act as both a histone lysine demethylase and a ribosomal histidine hydroxylase.</text>
</comment>
<evidence type="ECO:0000256" key="10">
    <source>
        <dbReference type="ARBA" id="ARBA00023163"/>
    </source>
</evidence>
<evidence type="ECO:0000256" key="11">
    <source>
        <dbReference type="ARBA" id="ARBA00023242"/>
    </source>
</evidence>
<comment type="subcellular location">
    <subcellularLocation>
        <location evidence="1 12">Nucleus</location>
    </subcellularLocation>
</comment>
<keyword evidence="4 12" id="KW-0479">Metal-binding</keyword>
<dbReference type="Gene3D" id="1.10.10.1500">
    <property type="entry name" value="JmjC domain-containing ribosomal oxygenase (ROX), dimer domain"/>
    <property type="match status" value="1"/>
</dbReference>
<feature type="region of interest" description="Disordered" evidence="13">
    <location>
        <begin position="1"/>
        <end position="68"/>
    </location>
</feature>
<evidence type="ECO:0000256" key="7">
    <source>
        <dbReference type="ARBA" id="ARBA00023002"/>
    </source>
</evidence>
<dbReference type="PROSITE" id="PS51184">
    <property type="entry name" value="JMJC"/>
    <property type="match status" value="1"/>
</dbReference>
<dbReference type="SUPFAM" id="SSF51197">
    <property type="entry name" value="Clavaminate synthase-like"/>
    <property type="match status" value="1"/>
</dbReference>
<name>A0A7S3LN38_9STRA</name>
<dbReference type="InterPro" id="IPR039994">
    <property type="entry name" value="NO66-like"/>
</dbReference>
<dbReference type="Pfam" id="PF21233">
    <property type="entry name" value="WHD_RIOX1"/>
    <property type="match status" value="1"/>
</dbReference>
<feature type="compositionally biased region" description="Basic residues" evidence="13">
    <location>
        <begin position="7"/>
        <end position="19"/>
    </location>
</feature>
<feature type="compositionally biased region" description="Basic and acidic residues" evidence="13">
    <location>
        <begin position="49"/>
        <end position="61"/>
    </location>
</feature>
<dbReference type="Pfam" id="PF08007">
    <property type="entry name" value="JmjC_2"/>
    <property type="match status" value="1"/>
</dbReference>
<evidence type="ECO:0000256" key="12">
    <source>
        <dbReference type="RuleBase" id="RU366061"/>
    </source>
</evidence>
<keyword evidence="7 12" id="KW-0560">Oxidoreductase</keyword>
<organism evidence="15">
    <name type="scientific">Aplanochytrium stocchinoi</name>
    <dbReference type="NCBI Taxonomy" id="215587"/>
    <lineage>
        <taxon>Eukaryota</taxon>
        <taxon>Sar</taxon>
        <taxon>Stramenopiles</taxon>
        <taxon>Bigyra</taxon>
        <taxon>Labyrinthulomycetes</taxon>
        <taxon>Thraustochytrida</taxon>
        <taxon>Thraustochytriidae</taxon>
        <taxon>Aplanochytrium</taxon>
    </lineage>
</organism>
<feature type="domain" description="JmjC" evidence="14">
    <location>
        <begin position="206"/>
        <end position="355"/>
    </location>
</feature>
<evidence type="ECO:0000256" key="8">
    <source>
        <dbReference type="ARBA" id="ARBA00023004"/>
    </source>
</evidence>
<gene>
    <name evidence="15" type="ORF">ASTO00021_LOCUS2697</name>
</gene>
<evidence type="ECO:0000256" key="9">
    <source>
        <dbReference type="ARBA" id="ARBA00023015"/>
    </source>
</evidence>
<accession>A0A7S3LN38</accession>
<dbReference type="EC" id="1.14.11.-" evidence="12"/>
<evidence type="ECO:0000256" key="2">
    <source>
        <dbReference type="ARBA" id="ARBA00010309"/>
    </source>
</evidence>
<keyword evidence="10 12" id="KW-0804">Transcription</keyword>
<dbReference type="GO" id="GO:0005506">
    <property type="term" value="F:iron ion binding"/>
    <property type="evidence" value="ECO:0007669"/>
    <property type="project" value="UniProtKB-UniRule"/>
</dbReference>
<keyword evidence="5" id="KW-0156">Chromatin regulator</keyword>
<evidence type="ECO:0000256" key="5">
    <source>
        <dbReference type="ARBA" id="ARBA00022853"/>
    </source>
</evidence>
<comment type="cofactor">
    <cofactor evidence="12">
        <name>Fe(2+)</name>
        <dbReference type="ChEBI" id="CHEBI:29033"/>
    </cofactor>
    <text evidence="12">Binds 1 Fe(2+) ion per subunit.</text>
</comment>
<keyword evidence="8 12" id="KW-0408">Iron</keyword>
<proteinExistence type="inferred from homology"/>
<dbReference type="PANTHER" id="PTHR13096:SF8">
    <property type="entry name" value="RIBOSOMAL OXYGENASE 1"/>
    <property type="match status" value="1"/>
</dbReference>
<dbReference type="InterPro" id="IPR049043">
    <property type="entry name" value="WHD_RIOX1"/>
</dbReference>
<dbReference type="InterPro" id="IPR003347">
    <property type="entry name" value="JmjC_dom"/>
</dbReference>
<comment type="similarity">
    <text evidence="2">Belongs to the ROX family. NO66 subfamily.</text>
</comment>
<dbReference type="GO" id="GO:0032453">
    <property type="term" value="F:histone H3K4 demethylase activity"/>
    <property type="evidence" value="ECO:0007669"/>
    <property type="project" value="TreeGrafter"/>
</dbReference>
<dbReference type="PANTHER" id="PTHR13096">
    <property type="entry name" value="MINA53 MYC INDUCED NUCLEAR ANTIGEN"/>
    <property type="match status" value="1"/>
</dbReference>
<evidence type="ECO:0000256" key="3">
    <source>
        <dbReference type="ARBA" id="ARBA00022491"/>
    </source>
</evidence>
<dbReference type="EMBL" id="HBIN01003864">
    <property type="protein sequence ID" value="CAE0432371.1"/>
    <property type="molecule type" value="Transcribed_RNA"/>
</dbReference>
<dbReference type="Gene3D" id="2.60.120.650">
    <property type="entry name" value="Cupin"/>
    <property type="match status" value="1"/>
</dbReference>
<keyword evidence="9 12" id="KW-0805">Transcription regulation</keyword>
<dbReference type="GO" id="GO:0005730">
    <property type="term" value="C:nucleolus"/>
    <property type="evidence" value="ECO:0007669"/>
    <property type="project" value="TreeGrafter"/>
</dbReference>
<evidence type="ECO:0000313" key="15">
    <source>
        <dbReference type="EMBL" id="CAE0432371.1"/>
    </source>
</evidence>
<evidence type="ECO:0000256" key="13">
    <source>
        <dbReference type="SAM" id="MobiDB-lite"/>
    </source>
</evidence>
<protein>
    <recommendedName>
        <fullName evidence="12">Bifunctional lysine-specific demethylase and histidyl-hydroxylase</fullName>
        <ecNumber evidence="12">1.14.11.-</ecNumber>
    </recommendedName>
</protein>
<reference evidence="15" key="1">
    <citation type="submission" date="2021-01" db="EMBL/GenBank/DDBJ databases">
        <authorList>
            <person name="Corre E."/>
            <person name="Pelletier E."/>
            <person name="Niang G."/>
            <person name="Scheremetjew M."/>
            <person name="Finn R."/>
            <person name="Kale V."/>
            <person name="Holt S."/>
            <person name="Cochrane G."/>
            <person name="Meng A."/>
            <person name="Brown T."/>
            <person name="Cohen L."/>
        </authorList>
    </citation>
    <scope>NUCLEOTIDE SEQUENCE</scope>
    <source>
        <strain evidence="15">GSBS06</strain>
    </source>
</reference>
<keyword evidence="3" id="KW-0678">Repressor</keyword>
<evidence type="ECO:0000256" key="4">
    <source>
        <dbReference type="ARBA" id="ARBA00022723"/>
    </source>
</evidence>